<dbReference type="AlphaFoldDB" id="A0A6C0F9W7"/>
<organism evidence="2">
    <name type="scientific">viral metagenome</name>
    <dbReference type="NCBI Taxonomy" id="1070528"/>
    <lineage>
        <taxon>unclassified sequences</taxon>
        <taxon>metagenomes</taxon>
        <taxon>organismal metagenomes</taxon>
    </lineage>
</organism>
<protein>
    <submittedName>
        <fullName evidence="2">Uncharacterized protein</fullName>
    </submittedName>
</protein>
<sequence>MVTKIAFKEAPSNVANVMTAAGIPPSMLFDHALLSTTKGEKGDIPFTVGNLMALSAPGKGLKKNTTENPKDLAANVNKHGPALTREFIKIVKNILKHKVGDAENLNKDIKYIQEKWNTEFIGTGKKMLLPEFKNKLKKDIKEGEESLVKRITGTIGLPPGMKDINKMIKAIETNINSAKDGKGYYTLQSLGDNKIWDAQNLGGFNVDEDSDYAPLQAEKLGENGEVPSLVEDFVIKSIPPEGILFLCESALLFGDDNTKNETFTTDEQNEINHLRVCKDENKDGKFKYEKVYSASWNDNDITITEAKIDDLHKGGGLENEDICIKEEDYCVFSVEKGGTKTFVVVVHVNDKVAKKDENNQATTKHWKNFLNNCIEKKISYVVGDTNVTKSKTKKSTQDYPPFNGKYVANSTITEFNILKGREPGNMWKNNQIYKFKETNEADGMVILELSPNIKGGRRRRTKKRRKSRKRKRKTKRKKKHRKGTKKRR</sequence>
<evidence type="ECO:0000256" key="1">
    <source>
        <dbReference type="SAM" id="MobiDB-lite"/>
    </source>
</evidence>
<feature type="region of interest" description="Disordered" evidence="1">
    <location>
        <begin position="448"/>
        <end position="488"/>
    </location>
</feature>
<name>A0A6C0F9W7_9ZZZZ</name>
<evidence type="ECO:0000313" key="2">
    <source>
        <dbReference type="EMBL" id="QHT37393.1"/>
    </source>
</evidence>
<feature type="compositionally biased region" description="Basic residues" evidence="1">
    <location>
        <begin position="455"/>
        <end position="488"/>
    </location>
</feature>
<accession>A0A6C0F9W7</accession>
<dbReference type="EMBL" id="MN738796">
    <property type="protein sequence ID" value="QHT37393.1"/>
    <property type="molecule type" value="Genomic_DNA"/>
</dbReference>
<reference evidence="2" key="1">
    <citation type="journal article" date="2020" name="Nature">
        <title>Giant virus diversity and host interactions through global metagenomics.</title>
        <authorList>
            <person name="Schulz F."/>
            <person name="Roux S."/>
            <person name="Paez-Espino D."/>
            <person name="Jungbluth S."/>
            <person name="Walsh D.A."/>
            <person name="Denef V.J."/>
            <person name="McMahon K.D."/>
            <person name="Konstantinidis K.T."/>
            <person name="Eloe-Fadrosh E.A."/>
            <person name="Kyrpides N.C."/>
            <person name="Woyke T."/>
        </authorList>
    </citation>
    <scope>NUCLEOTIDE SEQUENCE</scope>
    <source>
        <strain evidence="2">GVMAG-S-ERX555997-44</strain>
    </source>
</reference>
<proteinExistence type="predicted"/>